<proteinExistence type="predicted"/>
<keyword evidence="2" id="KW-0472">Membrane</keyword>
<dbReference type="Proteomes" id="UP000435985">
    <property type="component" value="Unassembled WGS sequence"/>
</dbReference>
<reference evidence="3 4" key="1">
    <citation type="journal article" date="2019" name="Nat. Med.">
        <title>A library of human gut bacterial isolates paired with longitudinal multiomics data enables mechanistic microbiome research.</title>
        <authorList>
            <person name="Poyet M."/>
            <person name="Groussin M."/>
            <person name="Gibbons S.M."/>
            <person name="Avila-Pacheco J."/>
            <person name="Jiang X."/>
            <person name="Kearney S.M."/>
            <person name="Perrotta A.R."/>
            <person name="Berdy B."/>
            <person name="Zhao S."/>
            <person name="Lieberman T.D."/>
            <person name="Swanson P.K."/>
            <person name="Smith M."/>
            <person name="Roesemann S."/>
            <person name="Alexander J.E."/>
            <person name="Rich S.A."/>
            <person name="Livny J."/>
            <person name="Vlamakis H."/>
            <person name="Clish C."/>
            <person name="Bullock K."/>
            <person name="Deik A."/>
            <person name="Scott J."/>
            <person name="Pierce K.A."/>
            <person name="Xavier R.J."/>
            <person name="Alm E.J."/>
        </authorList>
    </citation>
    <scope>NUCLEOTIDE SEQUENCE [LARGE SCALE GENOMIC DNA]</scope>
    <source>
        <strain evidence="3 4">BIOML-A14</strain>
    </source>
</reference>
<comment type="caution">
    <text evidence="3">The sequence shown here is derived from an EMBL/GenBank/DDBJ whole genome shotgun (WGS) entry which is preliminary data.</text>
</comment>
<keyword evidence="2" id="KW-0812">Transmembrane</keyword>
<evidence type="ECO:0000313" key="3">
    <source>
        <dbReference type="EMBL" id="KAA4645190.1"/>
    </source>
</evidence>
<feature type="transmembrane region" description="Helical" evidence="2">
    <location>
        <begin position="6"/>
        <end position="30"/>
    </location>
</feature>
<dbReference type="EMBL" id="VWFO01000729">
    <property type="protein sequence ID" value="KAA4645190.1"/>
    <property type="molecule type" value="Genomic_DNA"/>
</dbReference>
<evidence type="ECO:0000256" key="1">
    <source>
        <dbReference type="SAM" id="MobiDB-lite"/>
    </source>
</evidence>
<sequence length="152" mass="17544">MEAFGFIGVVYLLAGIIQLIILFVLIVKFLQLVADVKQLKNLYTERSRELSSSIDKLSSAIKEQSNSKDNDKPHVAKDENIVAEQKKEPNKPYNEAPAKEVPTVDENSDDFKQHLRKWKILKNKGYTDQAIREYMEYTKRDMSYAVDFINSI</sequence>
<name>A0A642BG91_BACOV</name>
<dbReference type="AlphaFoldDB" id="A0A642BG91"/>
<feature type="compositionally biased region" description="Basic and acidic residues" evidence="1">
    <location>
        <begin position="65"/>
        <end position="90"/>
    </location>
</feature>
<evidence type="ECO:0000256" key="2">
    <source>
        <dbReference type="SAM" id="Phobius"/>
    </source>
</evidence>
<gene>
    <name evidence="3" type="ORF">F3B98_33095</name>
</gene>
<protein>
    <submittedName>
        <fullName evidence="3">Uncharacterized protein</fullName>
    </submittedName>
</protein>
<accession>A0A642BG91</accession>
<feature type="region of interest" description="Disordered" evidence="1">
    <location>
        <begin position="61"/>
        <end position="108"/>
    </location>
</feature>
<evidence type="ECO:0000313" key="4">
    <source>
        <dbReference type="Proteomes" id="UP000435985"/>
    </source>
</evidence>
<keyword evidence="2" id="KW-1133">Transmembrane helix</keyword>
<organism evidence="3 4">
    <name type="scientific">Bacteroides ovatus</name>
    <dbReference type="NCBI Taxonomy" id="28116"/>
    <lineage>
        <taxon>Bacteria</taxon>
        <taxon>Pseudomonadati</taxon>
        <taxon>Bacteroidota</taxon>
        <taxon>Bacteroidia</taxon>
        <taxon>Bacteroidales</taxon>
        <taxon>Bacteroidaceae</taxon>
        <taxon>Bacteroides</taxon>
    </lineage>
</organism>